<accession>A0A7S1KPK2</accession>
<feature type="compositionally biased region" description="Polar residues" evidence="2">
    <location>
        <begin position="1888"/>
        <end position="1902"/>
    </location>
</feature>
<feature type="region of interest" description="Disordered" evidence="2">
    <location>
        <begin position="1"/>
        <end position="30"/>
    </location>
</feature>
<keyword evidence="1" id="KW-0175">Coiled coil</keyword>
<feature type="compositionally biased region" description="Basic and acidic residues" evidence="2">
    <location>
        <begin position="1878"/>
        <end position="1887"/>
    </location>
</feature>
<feature type="coiled-coil region" evidence="1">
    <location>
        <begin position="253"/>
        <end position="336"/>
    </location>
</feature>
<reference evidence="3" key="1">
    <citation type="submission" date="2021-01" db="EMBL/GenBank/DDBJ databases">
        <authorList>
            <person name="Corre E."/>
            <person name="Pelletier E."/>
            <person name="Niang G."/>
            <person name="Scheremetjew M."/>
            <person name="Finn R."/>
            <person name="Kale V."/>
            <person name="Holt S."/>
            <person name="Cochrane G."/>
            <person name="Meng A."/>
            <person name="Brown T."/>
            <person name="Cohen L."/>
        </authorList>
    </citation>
    <scope>NUCLEOTIDE SEQUENCE</scope>
    <source>
        <strain evidence="3">WS</strain>
    </source>
</reference>
<feature type="coiled-coil region" evidence="1">
    <location>
        <begin position="1836"/>
        <end position="1870"/>
    </location>
</feature>
<feature type="coiled-coil region" evidence="1">
    <location>
        <begin position="166"/>
        <end position="200"/>
    </location>
</feature>
<feature type="coiled-coil region" evidence="1">
    <location>
        <begin position="843"/>
        <end position="930"/>
    </location>
</feature>
<feature type="region of interest" description="Disordered" evidence="2">
    <location>
        <begin position="1100"/>
        <end position="1121"/>
    </location>
</feature>
<feature type="region of interest" description="Disordered" evidence="2">
    <location>
        <begin position="1875"/>
        <end position="1906"/>
    </location>
</feature>
<feature type="compositionally biased region" description="Low complexity" evidence="2">
    <location>
        <begin position="1755"/>
        <end position="1764"/>
    </location>
</feature>
<feature type="coiled-coil region" evidence="1">
    <location>
        <begin position="1216"/>
        <end position="1243"/>
    </location>
</feature>
<feature type="coiled-coil region" evidence="1">
    <location>
        <begin position="1386"/>
        <end position="1700"/>
    </location>
</feature>
<feature type="coiled-coil region" evidence="1">
    <location>
        <begin position="1268"/>
        <end position="1345"/>
    </location>
</feature>
<evidence type="ECO:0000256" key="2">
    <source>
        <dbReference type="SAM" id="MobiDB-lite"/>
    </source>
</evidence>
<sequence length="1938" mass="225636">MNQPVDPSQQNPQHDTISDHSSALETNDAESLSTMDNTNHLHSIINHKNEQISFLQHELRKNSHIMNDIQDKLHQTQMLLEATEVANREGSENQIISDLEEKIRAISQQNLDLKQEVNNLKDQNEEYEIQTKKMLRDVHEKDHSIQSLQERNTHIDEVQRTRDEQVRELRATLEMKNEEMERYREKLSQLEMEKLELRERAMLRLNLFSNGASSEEEQQRRDALSTTAESLGDSQHESRADIFQSSAANVPTVQSLKSQLESLQSKYNTLHSDYNTLANDSTLLKKEREHMQSQVVQLQNNIEEHLQMISLLNNKLQQDEELIKSQQDEIASLSTKAEKLMKYSQQNNFVEQIFREDQDSSTSEQSSNRQRLITTLNAKLIHQINIEYSLRESIAKVKNRAQHYHDQYLFLSRQHNHLQTNEENLHAKIEHLTQSLLSLEREKSKLKSSNEDYQLMHHQLSTSIRKLNQQLREKEDDCSILSRQLNTNVEEFYQKYRQELSASATALGGKSSGLRSLKNSKKDEELCSQLEKMITSRGKVTAARKDGPLLEVLQSAVQTIRKHLKLNMQNNDIVQNVQRDSKHVLTVCSRTFKLLHEIEIERDSVIQKLEALRGHNAEMVCSNEHDVLLQSYQQQLNVLLNQLSESNEQISSLTADNSLLKTQNKSLQEQLSKINDEFLKQNAEHQKSLQDEMDKLTKEASRLDESVRRYYEDNVLAFLRDSSSVSSTTDNLLSELFAQKQVEKTLVVEQTRLLTRIQELEDTTIEQAKRIETLRYDLSVAHKNLESASSNPLMDSRAQQLELLQKRYDDLLKTLKSANVPVESRTSQQDGLRGSTTLNAENISHLRNLNERLQKDNETLKQQLQEAREKIEQLDEQRTEEDTDNEQRLAHIENQSNVLISKLATQNLRIDELENTIQEKDAEIEQFHVILTRKLANKKRKNAPSKVDPAAHLKALIKSHGILHAKLRASLQNEVDLREKLEQRHSQIEELRKALQSIQKNGPSNTLNTSGSGLRKRKSSGGGLKAGTMIRISESLLERESEINCLRKDLTNLQIQLAKQSENLDNERSAHATNVSDLEKEVDSLTEKLQAAIQQKNSLEGRLVEESEQTKSTESSRNTEREQLISKLQEITKEHEDLHEEYTKHNQEFVELKVQIGKRESEINEKNNQIQQLNDHLQHVVQNLDQYKSALKSKEYEIEKSQVISDGNLDKTLSHLQQEQLNVQKLMDLVQKLRAENDLLMREKVNGQKLRDQLQILQPKFDQLLEEKQDIEQQFHAAKDYILQLREERDSIKQKMKQEKERLTTELKNQQMLQKHQESSFEKRIEELEERVKAERDVFRTKERSLQTDFQEYISKLQQQIDEEKDAMMKDKVHFQKSEHRMQKSISEIEEALSAERTKRIEAESKLIQEKETNMEHITQIDHDFRNYKEAQERIVEVYEKEIKELTENLKQIDTLRSQVDHLTEKLGEKDAQISEVTLAHEDCESKLTEQKNKAKSLNKQISKLQKQFAQEKEVLTNKIEEAKKHSYNSDEWVSMNEDLKNVRKQFKQLTDDYNKKTKLMTALKEERDEQQEQILKYENENQQCEEKVRKIHKDLSRKDALVREYKTRMDEIKQENKVREDQNNSLKSKVREVTGAEARKDKLIKDLHNVIEQKNKFASQLKDQLKHSEEEVEKKDTKLKNLKTKLDRLHQTEELKQKDFTTQIETVRALILSIAEDQCKSIERLEYRLNTSIASTQQINSILKKQLRSPSIESILTSSSSSSGEQRDASLTSMPDTSSISMHMLNLSPEELQDIMTSTKRLEASVNSHQQQQEAILQRNDKTLVAQALLQSVRTHLHNNQIAKAKKELEKLLRMRLDLERSLAIANKEQFFNQKQGEAEEKENRASEGNPTTNGVSNNEAQKLKNELEKMKQRESIYEGTIQSLESHLNQLIEEGT</sequence>
<feature type="region of interest" description="Disordered" evidence="2">
    <location>
        <begin position="1755"/>
        <end position="1778"/>
    </location>
</feature>
<protein>
    <submittedName>
        <fullName evidence="3">Uncharacterized protein</fullName>
    </submittedName>
</protein>
<feature type="region of interest" description="Disordered" evidence="2">
    <location>
        <begin position="998"/>
        <end position="1025"/>
    </location>
</feature>
<feature type="coiled-coil region" evidence="1">
    <location>
        <begin position="422"/>
        <end position="484"/>
    </location>
</feature>
<organism evidence="3">
    <name type="scientific">Percolomonas cosmopolitus</name>
    <dbReference type="NCBI Taxonomy" id="63605"/>
    <lineage>
        <taxon>Eukaryota</taxon>
        <taxon>Discoba</taxon>
        <taxon>Heterolobosea</taxon>
        <taxon>Tetramitia</taxon>
        <taxon>Eutetramitia</taxon>
        <taxon>Percolomonadidae</taxon>
        <taxon>Percolomonas</taxon>
    </lineage>
</organism>
<evidence type="ECO:0000256" key="1">
    <source>
        <dbReference type="SAM" id="Coils"/>
    </source>
</evidence>
<feature type="compositionally biased region" description="Basic and acidic residues" evidence="2">
    <location>
        <begin position="1102"/>
        <end position="1111"/>
    </location>
</feature>
<feature type="region of interest" description="Disordered" evidence="2">
    <location>
        <begin position="210"/>
        <end position="239"/>
    </location>
</feature>
<feature type="compositionally biased region" description="Polar residues" evidence="2">
    <location>
        <begin position="224"/>
        <end position="233"/>
    </location>
</feature>
<proteinExistence type="predicted"/>
<evidence type="ECO:0000313" key="3">
    <source>
        <dbReference type="EMBL" id="CAD9081033.1"/>
    </source>
</evidence>
<name>A0A7S1KPK2_9EUKA</name>
<feature type="coiled-coil region" evidence="1">
    <location>
        <begin position="96"/>
        <end position="137"/>
    </location>
</feature>
<dbReference type="EMBL" id="HBGD01005162">
    <property type="protein sequence ID" value="CAD9081033.1"/>
    <property type="molecule type" value="Transcribed_RNA"/>
</dbReference>
<feature type="coiled-coil region" evidence="1">
    <location>
        <begin position="629"/>
        <end position="713"/>
    </location>
</feature>
<feature type="compositionally biased region" description="Polar residues" evidence="2">
    <location>
        <begin position="998"/>
        <end position="1009"/>
    </location>
</feature>
<gene>
    <name evidence="3" type="ORF">PCOS0759_LOCUS4273</name>
</gene>